<accession>W9WBU9</accession>
<evidence type="ECO:0000313" key="3">
    <source>
        <dbReference type="EMBL" id="EXJ65592.1"/>
    </source>
</evidence>
<dbReference type="GO" id="GO:0016491">
    <property type="term" value="F:oxidoreductase activity"/>
    <property type="evidence" value="ECO:0007669"/>
    <property type="project" value="UniProtKB-KW"/>
</dbReference>
<sequence>MASFGLIYYDHHAIVQEKFGFTEPEGGIAVLRPDGYLGFATSLDRGPEVDAYFRQFVAGESQPAPLSEP</sequence>
<comment type="caution">
    <text evidence="3">The sequence shown here is derived from an EMBL/GenBank/DDBJ whole genome shotgun (WGS) entry which is preliminary data.</text>
</comment>
<organism evidence="3 4">
    <name type="scientific">Cladophialophora psammophila CBS 110553</name>
    <dbReference type="NCBI Taxonomy" id="1182543"/>
    <lineage>
        <taxon>Eukaryota</taxon>
        <taxon>Fungi</taxon>
        <taxon>Dikarya</taxon>
        <taxon>Ascomycota</taxon>
        <taxon>Pezizomycotina</taxon>
        <taxon>Eurotiomycetes</taxon>
        <taxon>Chaetothyriomycetidae</taxon>
        <taxon>Chaetothyriales</taxon>
        <taxon>Herpotrichiellaceae</taxon>
        <taxon>Cladophialophora</taxon>
    </lineage>
</organism>
<dbReference type="Pfam" id="PF07976">
    <property type="entry name" value="Phe_hydrox_dim"/>
    <property type="match status" value="1"/>
</dbReference>
<proteinExistence type="predicted"/>
<name>W9WBU9_9EURO</name>
<evidence type="ECO:0000313" key="4">
    <source>
        <dbReference type="Proteomes" id="UP000019471"/>
    </source>
</evidence>
<gene>
    <name evidence="3" type="ORF">A1O5_11119</name>
</gene>
<dbReference type="InterPro" id="IPR012941">
    <property type="entry name" value="Phe_hydrox_C_dim_dom"/>
</dbReference>
<dbReference type="AlphaFoldDB" id="W9WBU9"/>
<evidence type="ECO:0000256" key="1">
    <source>
        <dbReference type="ARBA" id="ARBA00023002"/>
    </source>
</evidence>
<protein>
    <recommendedName>
        <fullName evidence="2">Phenol hydroxylase-like C-terminal dimerisation domain-containing protein</fullName>
    </recommendedName>
</protein>
<keyword evidence="4" id="KW-1185">Reference proteome</keyword>
<feature type="domain" description="Phenol hydroxylase-like C-terminal dimerisation" evidence="2">
    <location>
        <begin position="10"/>
        <end position="58"/>
    </location>
</feature>
<dbReference type="GeneID" id="19195809"/>
<dbReference type="InterPro" id="IPR036249">
    <property type="entry name" value="Thioredoxin-like_sf"/>
</dbReference>
<dbReference type="HOGENOM" id="CLU_2775748_0_0_1"/>
<dbReference type="OrthoDB" id="4301117at2759"/>
<reference evidence="3 4" key="1">
    <citation type="submission" date="2013-03" db="EMBL/GenBank/DDBJ databases">
        <title>The Genome Sequence of Cladophialophora psammophila CBS 110553.</title>
        <authorList>
            <consortium name="The Broad Institute Genomics Platform"/>
            <person name="Cuomo C."/>
            <person name="de Hoog S."/>
            <person name="Gorbushina A."/>
            <person name="Walker B."/>
            <person name="Young S.K."/>
            <person name="Zeng Q."/>
            <person name="Gargeya S."/>
            <person name="Fitzgerald M."/>
            <person name="Haas B."/>
            <person name="Abouelleil A."/>
            <person name="Allen A.W."/>
            <person name="Alvarado L."/>
            <person name="Arachchi H.M."/>
            <person name="Berlin A.M."/>
            <person name="Chapman S.B."/>
            <person name="Gainer-Dewar J."/>
            <person name="Goldberg J."/>
            <person name="Griggs A."/>
            <person name="Gujja S."/>
            <person name="Hansen M."/>
            <person name="Howarth C."/>
            <person name="Imamovic A."/>
            <person name="Ireland A."/>
            <person name="Larimer J."/>
            <person name="McCowan C."/>
            <person name="Murphy C."/>
            <person name="Pearson M."/>
            <person name="Poon T.W."/>
            <person name="Priest M."/>
            <person name="Roberts A."/>
            <person name="Saif S."/>
            <person name="Shea T."/>
            <person name="Sisk P."/>
            <person name="Sykes S."/>
            <person name="Wortman J."/>
            <person name="Nusbaum C."/>
            <person name="Birren B."/>
        </authorList>
    </citation>
    <scope>NUCLEOTIDE SEQUENCE [LARGE SCALE GENOMIC DNA]</scope>
    <source>
        <strain evidence="3 4">CBS 110553</strain>
    </source>
</reference>
<dbReference type="InterPro" id="IPR038220">
    <property type="entry name" value="PHOX_C_sf"/>
</dbReference>
<dbReference type="Gene3D" id="3.40.30.20">
    <property type="match status" value="1"/>
</dbReference>
<dbReference type="EMBL" id="AMGX01000024">
    <property type="protein sequence ID" value="EXJ65592.1"/>
    <property type="molecule type" value="Genomic_DNA"/>
</dbReference>
<dbReference type="SUPFAM" id="SSF52833">
    <property type="entry name" value="Thioredoxin-like"/>
    <property type="match status" value="1"/>
</dbReference>
<dbReference type="Proteomes" id="UP000019471">
    <property type="component" value="Unassembled WGS sequence"/>
</dbReference>
<keyword evidence="1" id="KW-0560">Oxidoreductase</keyword>
<dbReference type="RefSeq" id="XP_007749882.1">
    <property type="nucleotide sequence ID" value="XM_007751692.1"/>
</dbReference>
<evidence type="ECO:0000259" key="2">
    <source>
        <dbReference type="Pfam" id="PF07976"/>
    </source>
</evidence>